<comment type="subcellular location">
    <subcellularLocation>
        <location evidence="5 10">Cytoplasm</location>
    </subcellularLocation>
</comment>
<evidence type="ECO:0000259" key="13">
    <source>
        <dbReference type="PROSITE" id="PS51368"/>
    </source>
</evidence>
<dbReference type="PROSITE" id="PS01120">
    <property type="entry name" value="UREASE_1"/>
    <property type="match status" value="1"/>
</dbReference>
<feature type="binding site" evidence="5 8">
    <location>
        <position position="151"/>
    </location>
    <ligand>
        <name>Ni(2+)</name>
        <dbReference type="ChEBI" id="CHEBI:49786"/>
        <label>1</label>
    </ligand>
</feature>
<comment type="catalytic activity">
    <reaction evidence="5 11">
        <text>urea + 2 H2O + H(+) = hydrogencarbonate + 2 NH4(+)</text>
        <dbReference type="Rhea" id="RHEA:20557"/>
        <dbReference type="ChEBI" id="CHEBI:15377"/>
        <dbReference type="ChEBI" id="CHEBI:15378"/>
        <dbReference type="ChEBI" id="CHEBI:16199"/>
        <dbReference type="ChEBI" id="CHEBI:17544"/>
        <dbReference type="ChEBI" id="CHEBI:28938"/>
        <dbReference type="EC" id="3.5.1.5"/>
    </reaction>
</comment>
<feature type="active site" description="Proton donor" evidence="5 9">
    <location>
        <position position="335"/>
    </location>
</feature>
<dbReference type="PANTHER" id="PTHR43440">
    <property type="entry name" value="UREASE"/>
    <property type="match status" value="1"/>
</dbReference>
<dbReference type="EMBL" id="OMOJ01000011">
    <property type="protein sequence ID" value="SPF81576.1"/>
    <property type="molecule type" value="Genomic_DNA"/>
</dbReference>
<dbReference type="PANTHER" id="PTHR43440:SF1">
    <property type="entry name" value="UREASE"/>
    <property type="match status" value="1"/>
</dbReference>
<evidence type="ECO:0000256" key="11">
    <source>
        <dbReference type="RuleBase" id="RU000510"/>
    </source>
</evidence>
<dbReference type="Pfam" id="PF00449">
    <property type="entry name" value="Urease_alpha"/>
    <property type="match status" value="1"/>
</dbReference>
<comment type="PTM">
    <text evidence="7">Carbamylation allows a single lysine to coordinate two nickel ions.</text>
</comment>
<dbReference type="Gene3D" id="3.20.20.140">
    <property type="entry name" value="Metal-dependent hydrolases"/>
    <property type="match status" value="1"/>
</dbReference>
<feature type="binding site" evidence="5 8">
    <location>
        <position position="375"/>
    </location>
    <ligand>
        <name>Ni(2+)</name>
        <dbReference type="ChEBI" id="CHEBI:49786"/>
        <label>1</label>
    </ligand>
</feature>
<feature type="binding site" evidence="5 8">
    <location>
        <position position="287"/>
    </location>
    <ligand>
        <name>Ni(2+)</name>
        <dbReference type="ChEBI" id="CHEBI:49786"/>
        <label>2</label>
    </ligand>
</feature>
<dbReference type="InterPro" id="IPR011059">
    <property type="entry name" value="Metal-dep_hydrolase_composite"/>
</dbReference>
<keyword evidence="3 5" id="KW-0479">Metal-binding</keyword>
<dbReference type="InterPro" id="IPR006680">
    <property type="entry name" value="Amidohydro-rel"/>
</dbReference>
<dbReference type="Pfam" id="PF01979">
    <property type="entry name" value="Amidohydro_1"/>
    <property type="match status" value="1"/>
</dbReference>
<dbReference type="RefSeq" id="WP_108887361.1">
    <property type="nucleotide sequence ID" value="NZ_OMOJ01000011.1"/>
</dbReference>
<comment type="similarity">
    <text evidence="5 12">Belongs to the metallo-dependent hydrolases superfamily. Urease alpha subunit family.</text>
</comment>
<dbReference type="Gene3D" id="2.30.40.10">
    <property type="entry name" value="Urease, subunit C, domain 1"/>
    <property type="match status" value="1"/>
</dbReference>
<dbReference type="SUPFAM" id="SSF51556">
    <property type="entry name" value="Metallo-dependent hydrolases"/>
    <property type="match status" value="1"/>
</dbReference>
<evidence type="ECO:0000313" key="14">
    <source>
        <dbReference type="EMBL" id="SPF81576.1"/>
    </source>
</evidence>
<dbReference type="InterPro" id="IPR032466">
    <property type="entry name" value="Metal_Hydrolase"/>
</dbReference>
<comment type="pathway">
    <text evidence="1 5">Nitrogen metabolism; urea degradation; CO(2) and NH(3) from urea (urease route): step 1/1.</text>
</comment>
<evidence type="ECO:0000256" key="8">
    <source>
        <dbReference type="PIRSR" id="PIRSR611612-51"/>
    </source>
</evidence>
<feature type="binding site" evidence="5 8">
    <location>
        <position position="149"/>
    </location>
    <ligand>
        <name>Ni(2+)</name>
        <dbReference type="ChEBI" id="CHEBI:49786"/>
        <label>1</label>
    </ligand>
</feature>
<dbReference type="AlphaFoldDB" id="A0A2R8AZW9"/>
<evidence type="ECO:0000256" key="12">
    <source>
        <dbReference type="RuleBase" id="RU004158"/>
    </source>
</evidence>
<dbReference type="NCBIfam" id="TIGR01792">
    <property type="entry name" value="urease_alph"/>
    <property type="match status" value="1"/>
</dbReference>
<dbReference type="PROSITE" id="PS51368">
    <property type="entry name" value="UREASE_3"/>
    <property type="match status" value="1"/>
</dbReference>
<dbReference type="GO" id="GO:0009039">
    <property type="term" value="F:urease activity"/>
    <property type="evidence" value="ECO:0007669"/>
    <property type="project" value="UniProtKB-UniRule"/>
</dbReference>
<evidence type="ECO:0000313" key="15">
    <source>
        <dbReference type="Proteomes" id="UP000244904"/>
    </source>
</evidence>
<keyword evidence="4 5" id="KW-0378">Hydrolase</keyword>
<feature type="binding site" description="via carbamate group" evidence="5 8">
    <location>
        <position position="232"/>
    </location>
    <ligand>
        <name>Ni(2+)</name>
        <dbReference type="ChEBI" id="CHEBI:49786"/>
        <label>1</label>
    </ligand>
</feature>
<dbReference type="NCBIfam" id="NF009686">
    <property type="entry name" value="PRK13207.1"/>
    <property type="match status" value="1"/>
</dbReference>
<evidence type="ECO:0000256" key="10">
    <source>
        <dbReference type="PROSITE-ProRule" id="PRU00700"/>
    </source>
</evidence>
<evidence type="ECO:0000256" key="4">
    <source>
        <dbReference type="ARBA" id="ARBA00022801"/>
    </source>
</evidence>
<reference evidence="15" key="1">
    <citation type="submission" date="2018-03" db="EMBL/GenBank/DDBJ databases">
        <authorList>
            <person name="Rodrigo-Torres L."/>
            <person name="Arahal R. D."/>
            <person name="Lucena T."/>
        </authorList>
    </citation>
    <scope>NUCLEOTIDE SEQUENCE [LARGE SCALE GENOMIC DNA]</scope>
    <source>
        <strain evidence="15">CECT 8871</strain>
    </source>
</reference>
<keyword evidence="5 10" id="KW-0963">Cytoplasm</keyword>
<dbReference type="OrthoDB" id="9802793at2"/>
<gene>
    <name evidence="14" type="primary">ureC1</name>
    <name evidence="5" type="synonym">ureC</name>
    <name evidence="14" type="ORF">PRI8871_03400</name>
</gene>
<dbReference type="PRINTS" id="PR01752">
    <property type="entry name" value="UREASE"/>
</dbReference>
<dbReference type="UniPathway" id="UPA00258">
    <property type="reaction ID" value="UER00370"/>
</dbReference>
<accession>A0A2R8AZW9</accession>
<feature type="modified residue" description="N6-carboxylysine" evidence="5 7">
    <location>
        <position position="232"/>
    </location>
</feature>
<comment type="cofactor">
    <cofactor evidence="5 8 11">
        <name>Ni cation</name>
        <dbReference type="ChEBI" id="CHEBI:25516"/>
    </cofactor>
    <text evidence="5 8 11">Binds 2 nickel ions per subunit.</text>
</comment>
<dbReference type="PROSITE" id="PS00145">
    <property type="entry name" value="UREASE_2"/>
    <property type="match status" value="1"/>
</dbReference>
<dbReference type="GO" id="GO:0016151">
    <property type="term" value="F:nickel cation binding"/>
    <property type="evidence" value="ECO:0007669"/>
    <property type="project" value="UniProtKB-UniRule"/>
</dbReference>
<dbReference type="Proteomes" id="UP000244904">
    <property type="component" value="Unassembled WGS sequence"/>
</dbReference>
<comment type="subunit">
    <text evidence="5">Heterotrimer of UreA (gamma), UreB (beta) and UreC (alpha) subunits. Three heterotrimers associate to form the active enzyme.</text>
</comment>
<proteinExistence type="inferred from homology"/>
<dbReference type="InterPro" id="IPR017951">
    <property type="entry name" value="Urease_asu_c"/>
</dbReference>
<dbReference type="InterPro" id="IPR017950">
    <property type="entry name" value="Urease_AS"/>
</dbReference>
<feature type="binding site" evidence="5 8">
    <location>
        <position position="261"/>
    </location>
    <ligand>
        <name>Ni(2+)</name>
        <dbReference type="ChEBI" id="CHEBI:49786"/>
        <label>2</label>
    </ligand>
</feature>
<keyword evidence="2 5" id="KW-0533">Nickel</keyword>
<dbReference type="GO" id="GO:0005737">
    <property type="term" value="C:cytoplasm"/>
    <property type="evidence" value="ECO:0007669"/>
    <property type="project" value="UniProtKB-SubCell"/>
</dbReference>
<dbReference type="InterPro" id="IPR011612">
    <property type="entry name" value="Urease_alpha_N_dom"/>
</dbReference>
<dbReference type="InterPro" id="IPR005848">
    <property type="entry name" value="Urease_asu"/>
</dbReference>
<evidence type="ECO:0000256" key="3">
    <source>
        <dbReference type="ARBA" id="ARBA00022723"/>
    </source>
</evidence>
<comment type="PTM">
    <text evidence="5">Carboxylation allows a single lysine to coordinate two nickel ions.</text>
</comment>
<organism evidence="14 15">
    <name type="scientific">Pseudoprimorskyibacter insulae</name>
    <dbReference type="NCBI Taxonomy" id="1695997"/>
    <lineage>
        <taxon>Bacteria</taxon>
        <taxon>Pseudomonadati</taxon>
        <taxon>Pseudomonadota</taxon>
        <taxon>Alphaproteobacteria</taxon>
        <taxon>Rhodobacterales</taxon>
        <taxon>Paracoccaceae</taxon>
        <taxon>Pseudoprimorskyibacter</taxon>
    </lineage>
</organism>
<evidence type="ECO:0000256" key="1">
    <source>
        <dbReference type="ARBA" id="ARBA00004897"/>
    </source>
</evidence>
<sequence>MPAKIARADYAAMFGPTTGDKLRLADTDLIIEVERDLTANAVGAAAGQNGAIYGEEVKFGGGKVIRDGMGQSQATRAQGAVDTVITNALIVDHTGIYKADVGLKNGRIAKIGKAGNPDTQPGVNIIVGPGTEAIAGEGKILTAGGFDSHIHFICPQQIEDALHSGLTTMLGGGTGPAHGTLATTVTPGPWHLARMLQAADAFPMNLAFAGKGNASLPAALEEQIKAGACALKLHEDWGTTPAAIDCCLTVADAMDVQVMIHTDTLNESGFVENTVAAMKGRTIHAFHTEGAGGGHAPDIIKICGEEFVLPSSTNPTRPYTVNTLEEHLDMLMVCHHLDKSIPEDVAFAESRIRRETIAAEDILHDMGAFSIIASDSQAMGRVGEVLIRTWQTADKMKKQRGRLAEETGDNDNYRVRRYISKYTINPAIAHGIAHEIGSIEEGKRADLVLWNPAFFGVKPEMVLIGGMIACAQMGDPNASIPTPQPVYSRPMFGAYGRAVENSAVTFVSEAALAEGIGDKLGLAKTVLGVRNTRGIGKKDLIHNSATPHVEVNPETYEVRADGELLTCEPAKELPMAQRYFLF</sequence>
<evidence type="ECO:0000256" key="6">
    <source>
        <dbReference type="NCBIfam" id="TIGR01792"/>
    </source>
</evidence>
<feature type="binding site" evidence="5 10">
    <location>
        <position position="234"/>
    </location>
    <ligand>
        <name>substrate</name>
    </ligand>
</feature>
<evidence type="ECO:0000256" key="2">
    <source>
        <dbReference type="ARBA" id="ARBA00022596"/>
    </source>
</evidence>
<evidence type="ECO:0000256" key="7">
    <source>
        <dbReference type="PIRSR" id="PIRSR611612-50"/>
    </source>
</evidence>
<keyword evidence="15" id="KW-1185">Reference proteome</keyword>
<dbReference type="CDD" id="cd00375">
    <property type="entry name" value="Urease_alpha"/>
    <property type="match status" value="1"/>
</dbReference>
<dbReference type="InterPro" id="IPR050112">
    <property type="entry name" value="Urease_alpha_subunit"/>
</dbReference>
<evidence type="ECO:0000256" key="9">
    <source>
        <dbReference type="PIRSR" id="PIRSR611612-52"/>
    </source>
</evidence>
<protein>
    <recommendedName>
        <fullName evidence="5 6">Urease subunit alpha</fullName>
        <ecNumber evidence="5 6">3.5.1.5</ecNumber>
    </recommendedName>
    <alternativeName>
        <fullName evidence="5">Urea amidohydrolase subunit alpha</fullName>
    </alternativeName>
</protein>
<evidence type="ECO:0000256" key="5">
    <source>
        <dbReference type="HAMAP-Rule" id="MF_01953"/>
    </source>
</evidence>
<name>A0A2R8AZW9_9RHOB</name>
<dbReference type="HAMAP" id="MF_01953">
    <property type="entry name" value="Urease_alpha"/>
    <property type="match status" value="1"/>
</dbReference>
<dbReference type="NCBIfam" id="NF009685">
    <property type="entry name" value="PRK13206.1"/>
    <property type="match status" value="1"/>
</dbReference>
<dbReference type="EC" id="3.5.1.5" evidence="5 6"/>
<dbReference type="SUPFAM" id="SSF51338">
    <property type="entry name" value="Composite domain of metallo-dependent hydrolases"/>
    <property type="match status" value="2"/>
</dbReference>
<dbReference type="InterPro" id="IPR029754">
    <property type="entry name" value="Urease_Ni-bd"/>
</dbReference>
<feature type="binding site" description="via carbamate group" evidence="5 8">
    <location>
        <position position="232"/>
    </location>
    <ligand>
        <name>Ni(2+)</name>
        <dbReference type="ChEBI" id="CHEBI:49786"/>
        <label>2</label>
    </ligand>
</feature>
<dbReference type="GO" id="GO:0043419">
    <property type="term" value="P:urea catabolic process"/>
    <property type="evidence" value="ECO:0007669"/>
    <property type="project" value="UniProtKB-UniRule"/>
</dbReference>
<feature type="domain" description="Urease" evidence="13">
    <location>
        <begin position="144"/>
        <end position="582"/>
    </location>
</feature>